<proteinExistence type="predicted"/>
<evidence type="ECO:0000313" key="5">
    <source>
        <dbReference type="Proteomes" id="UP000247702"/>
    </source>
</evidence>
<dbReference type="CDD" id="cd18186">
    <property type="entry name" value="BTB_POZ_ZBTB_KLHL-like"/>
    <property type="match status" value="1"/>
</dbReference>
<dbReference type="SMART" id="SM00225">
    <property type="entry name" value="BTB"/>
    <property type="match status" value="1"/>
</dbReference>
<dbReference type="PROSITE" id="PS50097">
    <property type="entry name" value="BTB"/>
    <property type="match status" value="1"/>
</dbReference>
<organism evidence="3 5">
    <name type="scientific">Rhizophagus clarus</name>
    <dbReference type="NCBI Taxonomy" id="94130"/>
    <lineage>
        <taxon>Eukaryota</taxon>
        <taxon>Fungi</taxon>
        <taxon>Fungi incertae sedis</taxon>
        <taxon>Mucoromycota</taxon>
        <taxon>Glomeromycotina</taxon>
        <taxon>Glomeromycetes</taxon>
        <taxon>Glomerales</taxon>
        <taxon>Glomeraceae</taxon>
        <taxon>Rhizophagus</taxon>
    </lineage>
</organism>
<dbReference type="InterPro" id="IPR006571">
    <property type="entry name" value="TLDc_dom"/>
</dbReference>
<dbReference type="Pfam" id="PF07534">
    <property type="entry name" value="TLD"/>
    <property type="match status" value="1"/>
</dbReference>
<dbReference type="InterPro" id="IPR000210">
    <property type="entry name" value="BTB/POZ_dom"/>
</dbReference>
<dbReference type="EMBL" id="BLAL01000058">
    <property type="protein sequence ID" value="GES81744.1"/>
    <property type="molecule type" value="Genomic_DNA"/>
</dbReference>
<reference evidence="3 5" key="1">
    <citation type="submission" date="2017-11" db="EMBL/GenBank/DDBJ databases">
        <title>The genome of Rhizophagus clarus HR1 reveals common genetic basis of auxotrophy among arbuscular mycorrhizal fungi.</title>
        <authorList>
            <person name="Kobayashi Y."/>
        </authorList>
    </citation>
    <scope>NUCLEOTIDE SEQUENCE [LARGE SCALE GENOMIC DNA]</scope>
    <source>
        <strain evidence="3 5">HR1</strain>
    </source>
</reference>
<dbReference type="OrthoDB" id="408604at2759"/>
<dbReference type="InterPro" id="IPR011705">
    <property type="entry name" value="BACK"/>
</dbReference>
<dbReference type="InterPro" id="IPR051481">
    <property type="entry name" value="BTB-POZ/Galectin-3-binding"/>
</dbReference>
<dbReference type="PROSITE" id="PS51886">
    <property type="entry name" value="TLDC"/>
    <property type="match status" value="1"/>
</dbReference>
<dbReference type="Pfam" id="PF07707">
    <property type="entry name" value="BACK"/>
    <property type="match status" value="1"/>
</dbReference>
<dbReference type="InterPro" id="IPR011333">
    <property type="entry name" value="SKP1/BTB/POZ_sf"/>
</dbReference>
<evidence type="ECO:0000259" key="2">
    <source>
        <dbReference type="PROSITE" id="PS51886"/>
    </source>
</evidence>
<keyword evidence="5" id="KW-1185">Reference proteome</keyword>
<dbReference type="PANTHER" id="PTHR24410:SF23">
    <property type="entry name" value="BTB DOMAIN-CONTAINING PROTEIN-RELATED"/>
    <property type="match status" value="1"/>
</dbReference>
<evidence type="ECO:0000313" key="4">
    <source>
        <dbReference type="EMBL" id="GES81744.1"/>
    </source>
</evidence>
<feature type="domain" description="BTB" evidence="1">
    <location>
        <begin position="23"/>
        <end position="97"/>
    </location>
</feature>
<gene>
    <name evidence="4" type="ORF">RCL2_000898600</name>
    <name evidence="3" type="ORF">RclHR1_00330014</name>
</gene>
<dbReference type="Gene3D" id="1.25.40.420">
    <property type="match status" value="1"/>
</dbReference>
<comment type="caution">
    <text evidence="3">The sequence shown here is derived from an EMBL/GenBank/DDBJ whole genome shotgun (WGS) entry which is preliminary data.</text>
</comment>
<dbReference type="PANTHER" id="PTHR24410">
    <property type="entry name" value="HL07962P-RELATED"/>
    <property type="match status" value="1"/>
</dbReference>
<sequence length="470" mass="54842">MTLKFHSSLTKDLSSMLDDSDDYNAIIKVGVDPNIKEFHAHSNILRARSPYFKSAFSNLWIKNNDDKMIEYTKPNINPDVFEIILEYIYTGEVDLTEELEENILGLLIASDELLLEELFESVQEYLINKKSKWVEQNFILVLHTIYKLSSCKKLQDHCIESICLDPQPFITSENFLSLDKDILYNLLKRDDLAIEEIIVWDHLIKWGIEQTPGLGNKNNIKWNNKNFQALKKTLNGFIPLIRFTEINSADFFDKIRPFKAVIPNVIYEEVMEIYMKNTLPKTTFFPPRRGMIKIDSNIIKPRQSRIIINWIDKKNSDYIRNREDTVYKFNLIYRQSRNKNSNIRDLFAGQGAILIFIKEKFTGRIFGGYNPIGWRGYSRYQYLSTIESFIFSFENNEDTKDMEIGRVLSSSHAIYDCSESRVVFGKGDLKLKCDKFSAYNKGTYECLKRGSNGVEYEVEEIEAFSVVNLV</sequence>
<protein>
    <recommendedName>
        <fullName evidence="6">BTB domain-containing protein</fullName>
    </recommendedName>
</protein>
<dbReference type="SUPFAM" id="SSF54695">
    <property type="entry name" value="POZ domain"/>
    <property type="match status" value="1"/>
</dbReference>
<dbReference type="EMBL" id="BEXD01002557">
    <property type="protein sequence ID" value="GBB98687.1"/>
    <property type="molecule type" value="Genomic_DNA"/>
</dbReference>
<dbReference type="Proteomes" id="UP000615446">
    <property type="component" value="Unassembled WGS sequence"/>
</dbReference>
<name>A0A2Z6R8M2_9GLOM</name>
<dbReference type="Gene3D" id="3.30.710.10">
    <property type="entry name" value="Potassium Channel Kv1.1, Chain A"/>
    <property type="match status" value="1"/>
</dbReference>
<dbReference type="Pfam" id="PF00651">
    <property type="entry name" value="BTB"/>
    <property type="match status" value="1"/>
</dbReference>
<evidence type="ECO:0000313" key="3">
    <source>
        <dbReference type="EMBL" id="GBB98687.1"/>
    </source>
</evidence>
<feature type="domain" description="TLDc" evidence="2">
    <location>
        <begin position="297"/>
        <end position="467"/>
    </location>
</feature>
<accession>A0A2Z6R8M2</accession>
<dbReference type="AlphaFoldDB" id="A0A2Z6R8M2"/>
<evidence type="ECO:0008006" key="6">
    <source>
        <dbReference type="Google" id="ProtNLM"/>
    </source>
</evidence>
<reference evidence="4" key="2">
    <citation type="submission" date="2019-10" db="EMBL/GenBank/DDBJ databases">
        <title>Conservation and host-specific expression of non-tandemly repeated heterogenous ribosome RNA gene in arbuscular mycorrhizal fungi.</title>
        <authorList>
            <person name="Maeda T."/>
            <person name="Kobayashi Y."/>
            <person name="Nakagawa T."/>
            <person name="Ezawa T."/>
            <person name="Yamaguchi K."/>
            <person name="Bino T."/>
            <person name="Nishimoto Y."/>
            <person name="Shigenobu S."/>
            <person name="Kawaguchi M."/>
        </authorList>
    </citation>
    <scope>NUCLEOTIDE SEQUENCE</scope>
    <source>
        <strain evidence="4">HR1</strain>
    </source>
</reference>
<evidence type="ECO:0000259" key="1">
    <source>
        <dbReference type="PROSITE" id="PS50097"/>
    </source>
</evidence>
<dbReference type="Proteomes" id="UP000247702">
    <property type="component" value="Unassembled WGS sequence"/>
</dbReference>